<name>A0A804LT21_MAIZE</name>
<dbReference type="AlphaFoldDB" id="A0A804LT21"/>
<evidence type="ECO:0000313" key="2">
    <source>
        <dbReference type="EnsemblPlants" id="Zm00001eb034500_P001"/>
    </source>
</evidence>
<organism evidence="2 3">
    <name type="scientific">Zea mays</name>
    <name type="common">Maize</name>
    <dbReference type="NCBI Taxonomy" id="4577"/>
    <lineage>
        <taxon>Eukaryota</taxon>
        <taxon>Viridiplantae</taxon>
        <taxon>Streptophyta</taxon>
        <taxon>Embryophyta</taxon>
        <taxon>Tracheophyta</taxon>
        <taxon>Spermatophyta</taxon>
        <taxon>Magnoliopsida</taxon>
        <taxon>Liliopsida</taxon>
        <taxon>Poales</taxon>
        <taxon>Poaceae</taxon>
        <taxon>PACMAD clade</taxon>
        <taxon>Panicoideae</taxon>
        <taxon>Andropogonodae</taxon>
        <taxon>Andropogoneae</taxon>
        <taxon>Tripsacinae</taxon>
        <taxon>Zea</taxon>
    </lineage>
</organism>
<proteinExistence type="predicted"/>
<protein>
    <submittedName>
        <fullName evidence="2">Uncharacterized protein</fullName>
    </submittedName>
</protein>
<dbReference type="Gramene" id="Zm00001eb034500_T001">
    <property type="protein sequence ID" value="Zm00001eb034500_P001"/>
    <property type="gene ID" value="Zm00001eb034500"/>
</dbReference>
<evidence type="ECO:0000256" key="1">
    <source>
        <dbReference type="SAM" id="MobiDB-lite"/>
    </source>
</evidence>
<dbReference type="InParanoid" id="A0A804LT21"/>
<accession>A0A804LT21</accession>
<dbReference type="Proteomes" id="UP000007305">
    <property type="component" value="Chromosome 1"/>
</dbReference>
<reference evidence="2" key="3">
    <citation type="submission" date="2021-05" db="UniProtKB">
        <authorList>
            <consortium name="EnsemblPlants"/>
        </authorList>
    </citation>
    <scope>IDENTIFICATION</scope>
    <source>
        <strain evidence="2">cv. B73</strain>
    </source>
</reference>
<evidence type="ECO:0000313" key="3">
    <source>
        <dbReference type="Proteomes" id="UP000007305"/>
    </source>
</evidence>
<reference evidence="2" key="2">
    <citation type="submission" date="2019-07" db="EMBL/GenBank/DDBJ databases">
        <authorList>
            <person name="Seetharam A."/>
            <person name="Woodhouse M."/>
            <person name="Cannon E."/>
        </authorList>
    </citation>
    <scope>NUCLEOTIDE SEQUENCE [LARGE SCALE GENOMIC DNA]</scope>
    <source>
        <strain evidence="2">cv. B73</strain>
    </source>
</reference>
<reference evidence="3" key="1">
    <citation type="submission" date="2015-12" db="EMBL/GenBank/DDBJ databases">
        <title>Update maize B73 reference genome by single molecule sequencing technologies.</title>
        <authorList>
            <consortium name="Maize Genome Sequencing Project"/>
            <person name="Ware D."/>
        </authorList>
    </citation>
    <scope>NUCLEOTIDE SEQUENCE [LARGE SCALE GENOMIC DNA]</scope>
    <source>
        <strain evidence="3">cv. B73</strain>
    </source>
</reference>
<feature type="region of interest" description="Disordered" evidence="1">
    <location>
        <begin position="31"/>
        <end position="59"/>
    </location>
</feature>
<keyword evidence="3" id="KW-1185">Reference proteome</keyword>
<dbReference type="EnsemblPlants" id="Zm00001eb034500_T001">
    <property type="protein sequence ID" value="Zm00001eb034500_P001"/>
    <property type="gene ID" value="Zm00001eb034500"/>
</dbReference>
<sequence>MSSGGCGLQLSPSLPVPIQRRPAAVALSLSPLSSARSKTVAGGAVRRAGAGDGDSGSPIVVTDAKQEVTVSQFVAQLDEAARRRLNSMHQATTEQPHLNKPKL</sequence>
<feature type="compositionally biased region" description="Low complexity" evidence="1">
    <location>
        <begin position="31"/>
        <end position="48"/>
    </location>
</feature>